<keyword evidence="1" id="KW-0805">Transcription regulation</keyword>
<evidence type="ECO:0000256" key="5">
    <source>
        <dbReference type="SAM" id="MobiDB-lite"/>
    </source>
</evidence>
<dbReference type="STRING" id="870908.SAMN04488044_2984"/>
<feature type="compositionally biased region" description="Basic and acidic residues" evidence="5">
    <location>
        <begin position="36"/>
        <end position="57"/>
    </location>
</feature>
<dbReference type="SUPFAM" id="SSF48498">
    <property type="entry name" value="Tetracyclin repressor-like, C-terminal domain"/>
    <property type="match status" value="1"/>
</dbReference>
<gene>
    <name evidence="7" type="ORF">SAMN04488044_2984</name>
</gene>
<evidence type="ECO:0000313" key="7">
    <source>
        <dbReference type="EMBL" id="SHH67391.1"/>
    </source>
</evidence>
<dbReference type="SUPFAM" id="SSF46689">
    <property type="entry name" value="Homeodomain-like"/>
    <property type="match status" value="1"/>
</dbReference>
<keyword evidence="3" id="KW-0804">Transcription</keyword>
<dbReference type="Pfam" id="PF00440">
    <property type="entry name" value="TetR_N"/>
    <property type="match status" value="1"/>
</dbReference>
<evidence type="ECO:0000256" key="1">
    <source>
        <dbReference type="ARBA" id="ARBA00023015"/>
    </source>
</evidence>
<name>A0A1M5UWL6_9RHOB</name>
<keyword evidence="8" id="KW-1185">Reference proteome</keyword>
<dbReference type="InterPro" id="IPR009057">
    <property type="entry name" value="Homeodomain-like_sf"/>
</dbReference>
<feature type="domain" description="HTH tetR-type" evidence="6">
    <location>
        <begin position="52"/>
        <end position="112"/>
    </location>
</feature>
<organism evidence="7 8">
    <name type="scientific">Cognatishimia maritima</name>
    <dbReference type="NCBI Taxonomy" id="870908"/>
    <lineage>
        <taxon>Bacteria</taxon>
        <taxon>Pseudomonadati</taxon>
        <taxon>Pseudomonadota</taxon>
        <taxon>Alphaproteobacteria</taxon>
        <taxon>Rhodobacterales</taxon>
        <taxon>Paracoccaceae</taxon>
        <taxon>Cognatishimia</taxon>
    </lineage>
</organism>
<dbReference type="PROSITE" id="PS50977">
    <property type="entry name" value="HTH_TETR_2"/>
    <property type="match status" value="1"/>
</dbReference>
<dbReference type="Proteomes" id="UP000184211">
    <property type="component" value="Unassembled WGS sequence"/>
</dbReference>
<dbReference type="InterPro" id="IPR050109">
    <property type="entry name" value="HTH-type_TetR-like_transc_reg"/>
</dbReference>
<sequence>MGGSYRSKTDDGMTVLLWFANPRRNFRSPDHALAVRKSEEQRQRDVARTKSGNKDAQLRKAAIEEVAEHGLAAASVNRMADRAEVSVGTVYRYYADKNAVLRDAYLHLKFDLSRAMLEAAAPCATSKDKIRTALRAFANHVLANPQHVIFLETVGTATILGPEDLQKVAAIDADLNQLLNDGIADGTLRPAPIEAIATMLLAPIIHTARRAAHQSIRQKPAHVDEILEMCWYSVARDHK</sequence>
<keyword evidence="2 4" id="KW-0238">DNA-binding</keyword>
<dbReference type="EMBL" id="FQWM01000007">
    <property type="protein sequence ID" value="SHH67391.1"/>
    <property type="molecule type" value="Genomic_DNA"/>
</dbReference>
<accession>A0A1M5UWL6</accession>
<proteinExistence type="predicted"/>
<evidence type="ECO:0000313" key="8">
    <source>
        <dbReference type="Proteomes" id="UP000184211"/>
    </source>
</evidence>
<dbReference type="PANTHER" id="PTHR30055">
    <property type="entry name" value="HTH-TYPE TRANSCRIPTIONAL REGULATOR RUTR"/>
    <property type="match status" value="1"/>
</dbReference>
<protein>
    <submittedName>
        <fullName evidence="7">Transcriptional regulator, TetR family</fullName>
    </submittedName>
</protein>
<evidence type="ECO:0000256" key="4">
    <source>
        <dbReference type="PROSITE-ProRule" id="PRU00335"/>
    </source>
</evidence>
<dbReference type="AlphaFoldDB" id="A0A1M5UWL6"/>
<dbReference type="GO" id="GO:0000976">
    <property type="term" value="F:transcription cis-regulatory region binding"/>
    <property type="evidence" value="ECO:0007669"/>
    <property type="project" value="TreeGrafter"/>
</dbReference>
<dbReference type="InterPro" id="IPR036271">
    <property type="entry name" value="Tet_transcr_reg_TetR-rel_C_sf"/>
</dbReference>
<dbReference type="GO" id="GO:0003700">
    <property type="term" value="F:DNA-binding transcription factor activity"/>
    <property type="evidence" value="ECO:0007669"/>
    <property type="project" value="TreeGrafter"/>
</dbReference>
<reference evidence="8" key="1">
    <citation type="submission" date="2016-11" db="EMBL/GenBank/DDBJ databases">
        <authorList>
            <person name="Varghese N."/>
            <person name="Submissions S."/>
        </authorList>
    </citation>
    <scope>NUCLEOTIDE SEQUENCE [LARGE SCALE GENOMIC DNA]</scope>
    <source>
        <strain evidence="8">DSM 28223</strain>
    </source>
</reference>
<evidence type="ECO:0000256" key="3">
    <source>
        <dbReference type="ARBA" id="ARBA00023163"/>
    </source>
</evidence>
<feature type="region of interest" description="Disordered" evidence="5">
    <location>
        <begin position="35"/>
        <end position="57"/>
    </location>
</feature>
<evidence type="ECO:0000259" key="6">
    <source>
        <dbReference type="PROSITE" id="PS50977"/>
    </source>
</evidence>
<dbReference type="InterPro" id="IPR001647">
    <property type="entry name" value="HTH_TetR"/>
</dbReference>
<dbReference type="Gene3D" id="1.10.357.10">
    <property type="entry name" value="Tetracycline Repressor, domain 2"/>
    <property type="match status" value="1"/>
</dbReference>
<dbReference type="PANTHER" id="PTHR30055:SF234">
    <property type="entry name" value="HTH-TYPE TRANSCRIPTIONAL REGULATOR BETI"/>
    <property type="match status" value="1"/>
</dbReference>
<evidence type="ECO:0000256" key="2">
    <source>
        <dbReference type="ARBA" id="ARBA00023125"/>
    </source>
</evidence>
<feature type="DNA-binding region" description="H-T-H motif" evidence="4">
    <location>
        <begin position="75"/>
        <end position="94"/>
    </location>
</feature>